<keyword evidence="6 7" id="KW-0539">Nucleus</keyword>
<dbReference type="GO" id="GO:0003700">
    <property type="term" value="F:DNA-binding transcription factor activity"/>
    <property type="evidence" value="ECO:0007669"/>
    <property type="project" value="UniProtKB-UniRule"/>
</dbReference>
<comment type="subcellular location">
    <subcellularLocation>
        <location evidence="1 7">Nucleus</location>
    </subcellularLocation>
</comment>
<dbReference type="GO" id="GO:0005634">
    <property type="term" value="C:nucleus"/>
    <property type="evidence" value="ECO:0007669"/>
    <property type="project" value="UniProtKB-SubCell"/>
</dbReference>
<dbReference type="AlphaFoldDB" id="A0A835URH1"/>
<evidence type="ECO:0000256" key="6">
    <source>
        <dbReference type="ARBA" id="ARBA00023242"/>
    </source>
</evidence>
<proteinExistence type="inferred from homology"/>
<evidence type="ECO:0000313" key="9">
    <source>
        <dbReference type="EMBL" id="KAG0471248.1"/>
    </source>
</evidence>
<keyword evidence="5 7" id="KW-0804">Transcription</keyword>
<dbReference type="Proteomes" id="UP000639772">
    <property type="component" value="Unassembled WGS sequence"/>
</dbReference>
<dbReference type="OrthoDB" id="1903765at2759"/>
<evidence type="ECO:0000256" key="3">
    <source>
        <dbReference type="ARBA" id="ARBA00023015"/>
    </source>
</evidence>
<evidence type="ECO:0000256" key="8">
    <source>
        <dbReference type="SAM" id="MobiDB-lite"/>
    </source>
</evidence>
<dbReference type="PANTHER" id="PTHR31421:SF22">
    <property type="entry name" value="PROTEIN BASIC PENTACYSTEINE3"/>
    <property type="match status" value="1"/>
</dbReference>
<reference evidence="9 10" key="1">
    <citation type="journal article" date="2020" name="Nat. Food">
        <title>A phased Vanilla planifolia genome enables genetic improvement of flavour and production.</title>
        <authorList>
            <person name="Hasing T."/>
            <person name="Tang H."/>
            <person name="Brym M."/>
            <person name="Khazi F."/>
            <person name="Huang T."/>
            <person name="Chambers A.H."/>
        </authorList>
    </citation>
    <scope>NUCLEOTIDE SEQUENCE [LARGE SCALE GENOMIC DNA]</scope>
    <source>
        <tissue evidence="9">Leaf</tissue>
    </source>
</reference>
<keyword evidence="4 7" id="KW-0238">DNA-binding</keyword>
<evidence type="ECO:0000256" key="4">
    <source>
        <dbReference type="ARBA" id="ARBA00023125"/>
    </source>
</evidence>
<organism evidence="9 10">
    <name type="scientific">Vanilla planifolia</name>
    <name type="common">Vanilla</name>
    <dbReference type="NCBI Taxonomy" id="51239"/>
    <lineage>
        <taxon>Eukaryota</taxon>
        <taxon>Viridiplantae</taxon>
        <taxon>Streptophyta</taxon>
        <taxon>Embryophyta</taxon>
        <taxon>Tracheophyta</taxon>
        <taxon>Spermatophyta</taxon>
        <taxon>Magnoliopsida</taxon>
        <taxon>Liliopsida</taxon>
        <taxon>Asparagales</taxon>
        <taxon>Orchidaceae</taxon>
        <taxon>Vanilloideae</taxon>
        <taxon>Vanilleae</taxon>
        <taxon>Vanilla</taxon>
    </lineage>
</organism>
<feature type="compositionally biased region" description="Basic residues" evidence="8">
    <location>
        <begin position="144"/>
        <end position="165"/>
    </location>
</feature>
<protein>
    <recommendedName>
        <fullName evidence="7">GAGA-binding transcriptional activator</fullName>
    </recommendedName>
</protein>
<evidence type="ECO:0000256" key="1">
    <source>
        <dbReference type="ARBA" id="ARBA00004123"/>
    </source>
</evidence>
<comment type="function">
    <text evidence="7">Transcriptional regulator that specifically binds to GA-rich elements (GAGA-repeats) present in regulatory sequences of genes involved in developmental processes.</text>
</comment>
<evidence type="ECO:0000256" key="7">
    <source>
        <dbReference type="RuleBase" id="RU367160"/>
    </source>
</evidence>
<evidence type="ECO:0000313" key="10">
    <source>
        <dbReference type="Proteomes" id="UP000639772"/>
    </source>
</evidence>
<evidence type="ECO:0000256" key="2">
    <source>
        <dbReference type="ARBA" id="ARBA00007911"/>
    </source>
</evidence>
<gene>
    <name evidence="9" type="ORF">HPP92_015794</name>
</gene>
<dbReference type="SMART" id="SM01226">
    <property type="entry name" value="GAGA_bind"/>
    <property type="match status" value="1"/>
</dbReference>
<feature type="region of interest" description="Disordered" evidence="8">
    <location>
        <begin position="139"/>
        <end position="165"/>
    </location>
</feature>
<dbReference type="EMBL" id="JADCNM010000008">
    <property type="protein sequence ID" value="KAG0471248.1"/>
    <property type="molecule type" value="Genomic_DNA"/>
</dbReference>
<sequence length="294" mass="31778">MDNDGTLNWGAYYRPPLLKSNLGLQLMPNVGEGVTKPFFSGGGGGGSHLHLECAIPEPVSMSMTLARDSWFHTAGDNGRMFHGFIGGHHEHSSGYTAVLPETMRPSIGAGVHALHMLQLIDPPREGKPPLVEDPCAPLVGSGSLKKKSKGKVHPLKPSKPKRTKKTIAPVEEPSKLLARGRSTKKSVDMVINGIDLDVSMIPAPLCTCTGHPQQCYRWGAGGWQSACCTTSISMYPLPMSAKRKGARIAGRKMSQGAFKKVLEKLAGEGQDFSYPIDLKPFWAKHGTNKFVTIR</sequence>
<dbReference type="GO" id="GO:0009723">
    <property type="term" value="P:response to ethylene"/>
    <property type="evidence" value="ECO:0007669"/>
    <property type="project" value="TreeGrafter"/>
</dbReference>
<comment type="caution">
    <text evidence="9">The sequence shown here is derived from an EMBL/GenBank/DDBJ whole genome shotgun (WGS) entry which is preliminary data.</text>
</comment>
<keyword evidence="3 7" id="KW-0805">Transcription regulation</keyword>
<accession>A0A835URH1</accession>
<dbReference type="PANTHER" id="PTHR31421">
    <property type="entry name" value="PROTEIN BASIC PENTACYSTEINE3"/>
    <property type="match status" value="1"/>
</dbReference>
<comment type="similarity">
    <text evidence="2 7">Belongs to the BBR/BPC family.</text>
</comment>
<evidence type="ECO:0000256" key="5">
    <source>
        <dbReference type="ARBA" id="ARBA00023163"/>
    </source>
</evidence>
<name>A0A835URH1_VANPL</name>
<dbReference type="Pfam" id="PF06217">
    <property type="entry name" value="GAGA_bind"/>
    <property type="match status" value="1"/>
</dbReference>
<dbReference type="InterPro" id="IPR010409">
    <property type="entry name" value="GAGA-bd_tscrpt_act"/>
</dbReference>
<dbReference type="GO" id="GO:0043565">
    <property type="term" value="F:sequence-specific DNA binding"/>
    <property type="evidence" value="ECO:0007669"/>
    <property type="project" value="TreeGrafter"/>
</dbReference>